<reference evidence="3 4" key="1">
    <citation type="submission" date="2018-01" db="EMBL/GenBank/DDBJ databases">
        <authorList>
            <person name="Gaut B.S."/>
            <person name="Morton B.R."/>
            <person name="Clegg M.T."/>
            <person name="Duvall M.R."/>
        </authorList>
    </citation>
    <scope>NUCLEOTIDE SEQUENCE [LARGE SCALE GENOMIC DNA]</scope>
    <source>
        <strain evidence="3">GP69</strain>
    </source>
</reference>
<accession>A0A2K4ZQL5</accession>
<evidence type="ECO:0000313" key="4">
    <source>
        <dbReference type="Proteomes" id="UP000236311"/>
    </source>
</evidence>
<sequence length="449" mass="50486">MAVTKIKPIKSTLSKALDYIENPDKTDGKMLISSFGCSYETADIEFEYTLSQALQKGNNLAFHLIQSFEPGEVDYQKAHEIGKQLADAVTKGQHEYVLTTHIDKGHVHNHIIFCAVNFVDHHKYNSNKRSYYGIRNMSDKLCRENGLSVVVPGKGSKGKSYAEYQAEKTGTSWKGKLKTAVDALIPQVSSFEELLTRLQAAGYEIKPGKYVSCRAPGQERFTRLKTLGADYTEEAIRERIAGKRTRTVKAPKQQRGGVSLLIDIENSIKAAQSRGYEQWAKIHNLKQAAKTMNFLTENKIEQYADLVSRILEMAAESGQAADALKNAEKRLAEMAVLIKNVSTYQKTKPVYDAYRKARNREKYRAGQEQAIILHEAAARSLKAAGIAKLPNLAALQSEYEALQAQKEALYADYGKLKKKVREYDIIKQNIDSILQADRQPEREKETERG</sequence>
<feature type="domain" description="MobA/VirD2-like nuclease" evidence="2">
    <location>
        <begin position="19"/>
        <end position="147"/>
    </location>
</feature>
<organism evidence="3 4">
    <name type="scientific">Acetatifactor muris</name>
    <dbReference type="NCBI Taxonomy" id="879566"/>
    <lineage>
        <taxon>Bacteria</taxon>
        <taxon>Bacillati</taxon>
        <taxon>Bacillota</taxon>
        <taxon>Clostridia</taxon>
        <taxon>Lachnospirales</taxon>
        <taxon>Lachnospiraceae</taxon>
        <taxon>Acetatifactor</taxon>
    </lineage>
</organism>
<keyword evidence="1" id="KW-0175">Coiled coil</keyword>
<feature type="coiled-coil region" evidence="1">
    <location>
        <begin position="392"/>
        <end position="419"/>
    </location>
</feature>
<evidence type="ECO:0000313" key="3">
    <source>
        <dbReference type="EMBL" id="SOY32746.1"/>
    </source>
</evidence>
<proteinExistence type="predicted"/>
<dbReference type="AlphaFoldDB" id="A0A2K4ZQL5"/>
<dbReference type="InterPro" id="IPR005094">
    <property type="entry name" value="Endonuclease_MobA/VirD2"/>
</dbReference>
<gene>
    <name evidence="3" type="ORF">AMURIS_05512</name>
</gene>
<dbReference type="OrthoDB" id="9762440at2"/>
<evidence type="ECO:0000259" key="2">
    <source>
        <dbReference type="Pfam" id="PF03432"/>
    </source>
</evidence>
<dbReference type="RefSeq" id="WP_103242662.1">
    <property type="nucleotide sequence ID" value="NZ_JANJZD010000023.1"/>
</dbReference>
<dbReference type="Proteomes" id="UP000236311">
    <property type="component" value="Unassembled WGS sequence"/>
</dbReference>
<evidence type="ECO:0000256" key="1">
    <source>
        <dbReference type="SAM" id="Coils"/>
    </source>
</evidence>
<protein>
    <submittedName>
        <fullName evidence="3">Relaxase/mobilization nuclease domain protein</fullName>
    </submittedName>
</protein>
<dbReference type="Pfam" id="PF03432">
    <property type="entry name" value="Relaxase"/>
    <property type="match status" value="1"/>
</dbReference>
<dbReference type="EMBL" id="OFSM01000068">
    <property type="protein sequence ID" value="SOY32746.1"/>
    <property type="molecule type" value="Genomic_DNA"/>
</dbReference>
<keyword evidence="4" id="KW-1185">Reference proteome</keyword>
<name>A0A2K4ZQL5_9FIRM</name>